<evidence type="ECO:0000256" key="9">
    <source>
        <dbReference type="ARBA" id="ARBA00023180"/>
    </source>
</evidence>
<keyword evidence="3" id="KW-0732">Signal</keyword>
<dbReference type="Pfam" id="PF03762">
    <property type="entry name" value="VOMI"/>
    <property type="match status" value="1"/>
</dbReference>
<keyword evidence="8" id="KW-0675">Receptor</keyword>
<evidence type="ECO:0000313" key="13">
    <source>
        <dbReference type="Proteomes" id="UP000612055"/>
    </source>
</evidence>
<evidence type="ECO:0000256" key="1">
    <source>
        <dbReference type="ARBA" id="ARBA00004167"/>
    </source>
</evidence>
<dbReference type="InterPro" id="IPR036772">
    <property type="entry name" value="SRCR-like_dom_sf"/>
</dbReference>
<feature type="region of interest" description="Disordered" evidence="10">
    <location>
        <begin position="2027"/>
        <end position="2050"/>
    </location>
</feature>
<feature type="domain" description="SRCR" evidence="11">
    <location>
        <begin position="345"/>
        <end position="447"/>
    </location>
</feature>
<dbReference type="InterPro" id="IPR005515">
    <property type="entry name" value="VOMI"/>
</dbReference>
<dbReference type="Gene3D" id="3.10.250.10">
    <property type="entry name" value="SRCR-like domain"/>
    <property type="match status" value="16"/>
</dbReference>
<keyword evidence="2" id="KW-0812">Transmembrane</keyword>
<feature type="domain" description="SRCR" evidence="11">
    <location>
        <begin position="904"/>
        <end position="1013"/>
    </location>
</feature>
<protein>
    <recommendedName>
        <fullName evidence="11">SRCR domain-containing protein</fullName>
    </recommendedName>
</protein>
<evidence type="ECO:0000256" key="2">
    <source>
        <dbReference type="ARBA" id="ARBA00022692"/>
    </source>
</evidence>
<evidence type="ECO:0000256" key="5">
    <source>
        <dbReference type="ARBA" id="ARBA00022989"/>
    </source>
</evidence>
<feature type="domain" description="SRCR" evidence="11">
    <location>
        <begin position="1806"/>
        <end position="1908"/>
    </location>
</feature>
<evidence type="ECO:0000256" key="10">
    <source>
        <dbReference type="SAM" id="MobiDB-lite"/>
    </source>
</evidence>
<keyword evidence="6" id="KW-0472">Membrane</keyword>
<name>A0A835XZM6_9CHLO</name>
<feature type="compositionally biased region" description="Pro residues" evidence="10">
    <location>
        <begin position="2028"/>
        <end position="2050"/>
    </location>
</feature>
<evidence type="ECO:0000256" key="6">
    <source>
        <dbReference type="ARBA" id="ARBA00023136"/>
    </source>
</evidence>
<evidence type="ECO:0000313" key="12">
    <source>
        <dbReference type="EMBL" id="KAG2492960.1"/>
    </source>
</evidence>
<feature type="compositionally biased region" description="Low complexity" evidence="10">
    <location>
        <begin position="4067"/>
        <end position="4085"/>
    </location>
</feature>
<gene>
    <name evidence="12" type="ORF">HYH03_008867</name>
</gene>
<organism evidence="12 13">
    <name type="scientific">Edaphochlamys debaryana</name>
    <dbReference type="NCBI Taxonomy" id="47281"/>
    <lineage>
        <taxon>Eukaryota</taxon>
        <taxon>Viridiplantae</taxon>
        <taxon>Chlorophyta</taxon>
        <taxon>core chlorophytes</taxon>
        <taxon>Chlorophyceae</taxon>
        <taxon>CS clade</taxon>
        <taxon>Chlamydomonadales</taxon>
        <taxon>Chlamydomonadales incertae sedis</taxon>
        <taxon>Edaphochlamys</taxon>
    </lineage>
</organism>
<keyword evidence="13" id="KW-1185">Reference proteome</keyword>
<feature type="domain" description="SRCR" evidence="11">
    <location>
        <begin position="11"/>
        <end position="111"/>
    </location>
</feature>
<feature type="domain" description="SRCR" evidence="11">
    <location>
        <begin position="1566"/>
        <end position="1677"/>
    </location>
</feature>
<dbReference type="SUPFAM" id="SSF51092">
    <property type="entry name" value="Vitelline membrane outer protein-I (VMO-I)"/>
    <property type="match status" value="1"/>
</dbReference>
<keyword evidence="7" id="KW-1015">Disulfide bond</keyword>
<dbReference type="PROSITE" id="PS50287">
    <property type="entry name" value="SRCR_2"/>
    <property type="match status" value="16"/>
</dbReference>
<dbReference type="SUPFAM" id="SSF56487">
    <property type="entry name" value="SRCR-like"/>
    <property type="match status" value="16"/>
</dbReference>
<proteinExistence type="predicted"/>
<feature type="domain" description="SRCR" evidence="11">
    <location>
        <begin position="121"/>
        <end position="223"/>
    </location>
</feature>
<dbReference type="FunFam" id="3.10.250.10:FF:000007">
    <property type="entry name" value="Soluble scavenger receptor cysteine-rich domain-containing protein SSC5D"/>
    <property type="match status" value="2"/>
</dbReference>
<feature type="domain" description="SRCR" evidence="11">
    <location>
        <begin position="681"/>
        <end position="781"/>
    </location>
</feature>
<dbReference type="PROSITE" id="PS00420">
    <property type="entry name" value="SRCR_1"/>
    <property type="match status" value="1"/>
</dbReference>
<feature type="region of interest" description="Disordered" evidence="10">
    <location>
        <begin position="4067"/>
        <end position="4171"/>
    </location>
</feature>
<evidence type="ECO:0000256" key="7">
    <source>
        <dbReference type="ARBA" id="ARBA00023157"/>
    </source>
</evidence>
<sequence length="4171" mass="436728">MLQQSPATGSLRLIGGDGVTYGTLLIYVNGAWGSIGDSGWGWRDARVACRQLGHTTGDAVLGSKYGAGSGPVWTRDVACSWNESRLLDCPLAAWGNYNGGAHTADAGVVCRNETDGPQGALRLGGANKTVFAGTLEIWVNGSWGSIGDSDWDWRDARVACRQLGFTTGLPVWRAKYGPGSGPVWTTTVGCVWNESRLVDCARAGFLESYNFGNHAYDAGVECYNDPDGIEGALRLVGANKTASAGTLQVWYNGSWGSIGDSDWDWRDARVACRQLGFVTGLPAFRSKYGPASGPIWTTSLSCVWSEGWLMDCARAAYRDSYDFGNHAYDAGVECSNSPDGGMGEIRLGGVNKTLNAGTLEIWYNGSWGSIGDSDWDWRDARVACRQLGFTTGDPVYRAGYGLVSGPIWLTSLGCVWNESRLDGCVSSGFRDSWNFGNHGYDAGVVCRNETDGPAGSLRLAGSNKTASKGTVEIWYNGSWGSIGDSDWDWRDARVACRQLGFTTGLPVWRAKYGPGSGRIWLTSLGCAWNESRLDACVSSGFRDSWNFGNHGYDAGVECFNETDGPSGALRLAGSLKTASKGTVEIWYNGSWGSIGDSDWDWRDARVACRQLGFVTGLPAWRAKYGPGSGPIWLTSLGCVWNESRLDGCVSSGFRDSWNFGDHGYDAGVECYNDPDGASLELRLTAGLTPNAGIVEIWYNGTWGAALIGGGEWGFLEAHITCRQLGYVSGRPFSDGVFGTSASGLGWLSGFQCFGNETSLLQCQHGPFQDRYNEYTAGVECTDATAVPGSLRLVRGPAPNVGQVEVFLNNAWGTLCRDGLNWREAVVICRQLGYSGGGRVEYPRIGDLAPPWTPMWTALTCRGNETRVLDCGMTNLRVDTCGGNQDSAVSVACFEGPALSPEGSLRLVGGSTNRSGRLELSHSGTWAVICSDGFRWQEARVACRQLGFKNGLPVYGSAYGPPLSDSLAQPMFLSSPNCTGAEASLLGCVRNLTAAFAQESCNANLGRAVGVTCTDEPDPPSGTLRLSDGPTNTAGRLEIFAGGTWGTVCLNGFDPEDAIAACRQLGFRGGRVLKAAAVGLLTATFTNQPTWLADANCTGTEARLDSCRNPPYREQSCWNDWHEYYDIGLVCSADPNPQPGAVRLLGGSGPHVGRVEVWHNGRWGGVCASDFTARDAEVVCRQLGFSGGRSMGSGYSSPTYGRGYGPTWLRNMSCNGTEAAVRNCPGAAWDQPYCFWVDVGVACLPETEGVVVELTVDAGSQAPELLGSWRVPSMCPPSSLVAGLSLQRMAFVASQDNQGVTSVTPACFQDGALSTLYLPTYDPGAGAEGAVASCAPLANGSVPYAVGARLQVLPTAPGRDDQGITDVQLRCSDGRLVNATNGGLVNATWGPWSTCPGGTAVCGLVVRASPDCPGLPAGQTCDRTGATGLRIRCCTLPSDFRSARARRVLRLMGGASYAGGAEGRLEVLVNGTWGTVDQDQWGAEDARVACRQLGWATGRPTYEATYGTGSDPIWYWGFNCTGTETSLTACPVKSGPLDHRKPPLYLSASKAAGVVCSSEPEPPWGTLRLVDGVWPGSGKVQVFHGWQWNSVADEGWGVPDATVVCRQLGYRRGVPTYGGAWGDETTVPAEMRVLLAKVNCTGSETGLLQCPALGPGAGDLQAAPYYYRHGADAGVICSNDSLADGAVRLRGSLQPGEGRLEVLFRSQWGTVGSDPTPLDAADAAVACRQLGYRSGQPSASAGFGQGRGPIWLADLTCNGTETGLAACLPGTNNNSAFEHYGNPAYLFHSGDSGVVCRAEAPPTTGSIRLTGGTTRGVGRLEVAWRLRWGAVHSEGWGWHESHVACRQLGFGGAAQARAGDYGYGLAPDTPAFLSGVNCTGAEASLAACANGRAYDNYRHYGSLVILTCVDAVPAQGAMRITYGPSPNMGRLELYWDGRWGSIEPNNFGAQAAAVLCRSLGFDPVVNATHGVVVGAGGFKAPGTLGTQWRLTGLNCTGRETALWDCGDPQVLDTGRWWQAAVGVRCKPPAAAPPSPFPRPPRPPAPPSPPAPPPPLPGLAIWNVAPDYLPLTGGPVTLAGAFGVDPGREGAVAFACRFNLTTPDTGASSVYTVQANRSSPDALRCAVRAAQALSQLLRVTVTRTPPRPGLGGAAEELPYAGVIRFFGACPGPPETGGCSGHGICRLGTCACFLGWEGAACNATVPPYDIVSVQGAVARGSLLVLWEGAVWSARPALNTPLQTTWILDSPLTALGLAINASTGAVSWGRAATSDVAGTPKAVTITAVSHTGRVATYSFQVSVRPSYYIADLSLPGGPYAAPGSPLAIRGRLGTANNTNATARGNFSLAGAPVRLLVAQLAALGGEVTSALELAAAAAANGTFAASWGVPQGAGGFFYIFALHPSAPWNASLPLLELPAWTGPGPAPGPGPPLAFQRRAALSVPYLAARVTAAGLDPRFVLPTVVMDPGTSLPLTPFVEVAGALQDLRALVVNQRIGVVSFTGLLPDLALNVSVGPPSPACPSAAARECEGVTNTTAGSAPGVAALGLVLSAEVEAGYAGRTEFEVLLALVSGLSGIYTKVFLRVMVTAARTQLSLDPPGRLTAVLPPGGATTLRVTVTNTGNLASGLLRLPNISSSSAASWLSAISPLPLPPLPPGASAALELQLRAPPGAELGTVYTASMELRGDGGRGSVGLSLELAVASEPTGTLQVMVVDEYFTYDPAKPRLPGARVVVRGPRYDIVASGLTDTDGLVVFANLTAGFTYGLDVFSANHTSASRTVALTGGFRSMQVFLPRSVVQVTFKVVPTVFREEVKIEVLVVYQTFVPMPVIRLIPPRLVVRELLAAGSQVMEVFNSGLVAVDGSYLDLPNNSPDFGFVFESATWLQRDNKTESTPADVVVQVSPASVRLLIGRLPAMSHLLMLFTIQDRTVLLLPPAGPARRRLAGDCGGTAGQLLYLDPCKGGLSGVGVTIDSGSTGGGCSITGSGGGGGGGVIYGSISTGPGTNLCDDCAVDMLGTGLCLAKDLLAPWSKPFSEAFDIAGKIKDAYDHLDKYSKWGSAPGGRRRLALANRDPGSNLRLDLPEADEHYWPEAVDAQAWLPEDGEGQVVRAEAESSIAAPALDAQISDPDLGADLDLYYKLEAAEALMPPEHTAFISRADPAAEELPVSSVGAGVKARHSLPLALPLPLPLRQGPREEAAQQLPLPMSSGAAALTTQAQEPDASPNYEIAAGALPLVYLDLDSDLDLDLDLDLERNLEGVPAAVEETDASLALVAGLEGGGGRRLLQASGGSGGNLGLEVATDLTVYGLKELVGLIPVAGCLLANIFDCKSVRSAIQDAISSAAGAAAANVGSALGALGLGGHRRMMLVGAYAAYGLPYDPFVQMNPAATGGAGRVVTWPHVSSRAPAAGGMSVMQDLDERGVVFTSAPPYAYGAGTSSPWDDPDPYSFRRHLQQSLGFSPPADNDTNLILLTAPGRAAVRWSTAFLAMHIAAAEMWGAEHYMEWMNSNASEPLNAAWVAAWRNATLDASPAGVAVDGRWEAPGLLDDRFLPISSRAARESLLLRWNKTWIADPDTGLTLGGIDLELVRTQTVLFLNESINAMMQGYRGVFDALLEALDTVVAQESASKGVCARVLVKLSQRLVLTRQAFEATLDLDNGGSDPLTNATVTLRAWLREGGGSATASFAIGQPVVEGFSQAPSTGLSLPPGAKGTLRWLLVPREAAALAADTWYYIGGDISYVPGPGLPPTLVPLEPADIRVSPEGRLEIRYYIERFVQGDNPFTPAIEPSVPATLATLITNIGTGPARGVAMDSLQPQILENKKGLLVDFAIVQVDVNGRRQPNALHADVGDIPSNTSVLLEWGITASLQGTFQSVNASFTSLNPLNDPTLSSVVRVDVWDLVHMAWMEGPGSEDGLPDMLVDARVDPRSLPDQLHSSRGGAVWEVAAVPEAAVIGVASGARVQGPDGRFWLNVTVRVNGSLLTPPSGWGVLGQGGPGNATANATAGPTSGWQYLRADCPPALRPSSGWSIDAAWVSAGSGSGGGVRRLKVPYNAWLFYRAYEDAALAQDYPQATASSATTPPEPSTAQPQTPQPQPPTSAQAPEPSSSQPGTPQPQAPAPAQAPEPSSSQPGAPQSQAPAPAQAPEPSSSQPCTSQSQTSTPSQTAQPSSSQPETS</sequence>
<keyword evidence="5" id="KW-1133">Transmembrane helix</keyword>
<evidence type="ECO:0000256" key="3">
    <source>
        <dbReference type="ARBA" id="ARBA00022729"/>
    </source>
</evidence>
<feature type="domain" description="SRCR" evidence="11">
    <location>
        <begin position="790"/>
        <end position="893"/>
    </location>
</feature>
<dbReference type="InterPro" id="IPR001190">
    <property type="entry name" value="SRCR"/>
</dbReference>
<evidence type="ECO:0000259" key="11">
    <source>
        <dbReference type="PROSITE" id="PS50287"/>
    </source>
</evidence>
<feature type="compositionally biased region" description="Low complexity" evidence="10">
    <location>
        <begin position="4093"/>
        <end position="4106"/>
    </location>
</feature>
<comment type="caution">
    <text evidence="12">The sequence shown here is derived from an EMBL/GenBank/DDBJ whole genome shotgun (WGS) entry which is preliminary data.</text>
</comment>
<dbReference type="InterPro" id="IPR036706">
    <property type="entry name" value="VOMI_sf"/>
</dbReference>
<evidence type="ECO:0000256" key="4">
    <source>
        <dbReference type="ARBA" id="ARBA00022737"/>
    </source>
</evidence>
<feature type="domain" description="SRCR" evidence="11">
    <location>
        <begin position="1141"/>
        <end position="1243"/>
    </location>
</feature>
<feature type="domain" description="SRCR" evidence="11">
    <location>
        <begin position="1023"/>
        <end position="1131"/>
    </location>
</feature>
<feature type="domain" description="SRCR" evidence="11">
    <location>
        <begin position="1686"/>
        <end position="1796"/>
    </location>
</feature>
<keyword evidence="4" id="KW-0677">Repeat</keyword>
<keyword evidence="9" id="KW-0325">Glycoprotein</keyword>
<dbReference type="Pfam" id="PF00530">
    <property type="entry name" value="SRCR"/>
    <property type="match status" value="16"/>
</dbReference>
<dbReference type="PANTHER" id="PTHR48071:SF18">
    <property type="entry name" value="DELETED IN MALIGNANT BRAIN TUMORS 1 PROTEIN-RELATED"/>
    <property type="match status" value="1"/>
</dbReference>
<feature type="domain" description="SRCR" evidence="11">
    <location>
        <begin position="1917"/>
        <end position="2025"/>
    </location>
</feature>
<dbReference type="Gene3D" id="2.100.10.20">
    <property type="entry name" value="Vitelline membrane outer layer protein I (VOMI)"/>
    <property type="match status" value="1"/>
</dbReference>
<feature type="domain" description="SRCR" evidence="11">
    <location>
        <begin position="1448"/>
        <end position="1556"/>
    </location>
</feature>
<reference evidence="12" key="1">
    <citation type="journal article" date="2020" name="bioRxiv">
        <title>Comparative genomics of Chlamydomonas.</title>
        <authorList>
            <person name="Craig R.J."/>
            <person name="Hasan A.R."/>
            <person name="Ness R.W."/>
            <person name="Keightley P.D."/>
        </authorList>
    </citation>
    <scope>NUCLEOTIDE SEQUENCE</scope>
    <source>
        <strain evidence="12">CCAP 11/70</strain>
    </source>
</reference>
<dbReference type="OrthoDB" id="532981at2759"/>
<dbReference type="FunFam" id="3.10.250.10:FF:000001">
    <property type="entry name" value="Lysyl oxidase 4 isoform X1"/>
    <property type="match status" value="1"/>
</dbReference>
<evidence type="ECO:0000256" key="8">
    <source>
        <dbReference type="ARBA" id="ARBA00023170"/>
    </source>
</evidence>
<feature type="compositionally biased region" description="Low complexity" evidence="10">
    <location>
        <begin position="4119"/>
        <end position="4171"/>
    </location>
</feature>
<dbReference type="PRINTS" id="PR00258">
    <property type="entry name" value="SPERACTRCPTR"/>
</dbReference>
<feature type="domain" description="SRCR" evidence="11">
    <location>
        <begin position="569"/>
        <end position="671"/>
    </location>
</feature>
<dbReference type="SMART" id="SM00202">
    <property type="entry name" value="SR"/>
    <property type="match status" value="16"/>
</dbReference>
<feature type="compositionally biased region" description="Pro residues" evidence="10">
    <location>
        <begin position="4107"/>
        <end position="4118"/>
    </location>
</feature>
<dbReference type="EMBL" id="JAEHOE010000041">
    <property type="protein sequence ID" value="KAG2492960.1"/>
    <property type="molecule type" value="Genomic_DNA"/>
</dbReference>
<dbReference type="Pfam" id="PF23106">
    <property type="entry name" value="EGF_Teneurin"/>
    <property type="match status" value="1"/>
</dbReference>
<feature type="domain" description="SRCR" evidence="11">
    <location>
        <begin position="457"/>
        <end position="559"/>
    </location>
</feature>
<comment type="subcellular location">
    <subcellularLocation>
        <location evidence="1">Membrane</location>
        <topology evidence="1">Single-pass membrane protein</topology>
    </subcellularLocation>
</comment>
<dbReference type="PANTHER" id="PTHR48071">
    <property type="entry name" value="SRCR DOMAIN-CONTAINING PROTEIN"/>
    <property type="match status" value="1"/>
</dbReference>
<dbReference type="FunFam" id="3.10.250.10:FF:000016">
    <property type="entry name" value="Scavenger receptor cysteine-rich protein type 12"/>
    <property type="match status" value="8"/>
</dbReference>
<dbReference type="Proteomes" id="UP000612055">
    <property type="component" value="Unassembled WGS sequence"/>
</dbReference>
<accession>A0A835XZM6</accession>
<dbReference type="GO" id="GO:0016020">
    <property type="term" value="C:membrane"/>
    <property type="evidence" value="ECO:0007669"/>
    <property type="project" value="UniProtKB-SubCell"/>
</dbReference>
<feature type="domain" description="SRCR" evidence="11">
    <location>
        <begin position="233"/>
        <end position="335"/>
    </location>
</feature>